<dbReference type="SUPFAM" id="SSF56371">
    <property type="entry name" value="Ribosome inactivating proteins (RIP)"/>
    <property type="match status" value="1"/>
</dbReference>
<dbReference type="GeneID" id="301308370"/>
<evidence type="ECO:0000313" key="1">
    <source>
        <dbReference type="EMBL" id="MFC5943387.1"/>
    </source>
</evidence>
<dbReference type="InterPro" id="IPR001574">
    <property type="entry name" value="Ribosome_inactivat_prot"/>
</dbReference>
<dbReference type="EMBL" id="JBHSQQ010000110">
    <property type="protein sequence ID" value="MFC5943387.1"/>
    <property type="molecule type" value="Genomic_DNA"/>
</dbReference>
<evidence type="ECO:0000313" key="2">
    <source>
        <dbReference type="Proteomes" id="UP001596207"/>
    </source>
</evidence>
<comment type="caution">
    <text evidence="1">The sequence shown here is derived from an EMBL/GenBank/DDBJ whole genome shotgun (WGS) entry which is preliminary data.</text>
</comment>
<protein>
    <submittedName>
        <fullName evidence="1">Ribosome-inactivating family protein</fullName>
    </submittedName>
</protein>
<gene>
    <name evidence="1" type="ORF">ACFPZ4_18095</name>
</gene>
<reference evidence="2" key="1">
    <citation type="journal article" date="2019" name="Int. J. Syst. Evol. Microbiol.">
        <title>The Global Catalogue of Microorganisms (GCM) 10K type strain sequencing project: providing services to taxonomists for standard genome sequencing and annotation.</title>
        <authorList>
            <consortium name="The Broad Institute Genomics Platform"/>
            <consortium name="The Broad Institute Genome Sequencing Center for Infectious Disease"/>
            <person name="Wu L."/>
            <person name="Ma J."/>
        </authorList>
    </citation>
    <scope>NUCLEOTIDE SEQUENCE [LARGE SCALE GENOMIC DNA]</scope>
    <source>
        <strain evidence="2">CGMCC 4.7173</strain>
    </source>
</reference>
<dbReference type="InterPro" id="IPR036041">
    <property type="entry name" value="Ribosome-inact_prot_sf"/>
</dbReference>
<accession>A0ABW1HPQ0</accession>
<name>A0ABW1HPQ0_9ACTN</name>
<sequence>MSLLHACRGSGRRISALFVALVMMLGIATVPQSPAHAQPGDSLSIIDWNISRITDGGDVHESRYFNMIAAIHTYSGNYIANEVMQTNGNYRGMIQVRVLDTNNAHLVSLYFWVDNLYLAAWYSPTNNRHYLFSQGDRWRNVVSVLGLDVSRITVYNMDGNYNELVGGNSRSTLVTNPQRMYDSLRTLGRTTTLNNDVSAALVQAITMTSEAARYSPILDTIRYNIRYANRLQSLPLNDDNVWLTTHWGTVSAFVHRVLMNPSGQMIVLYGRIVITTLAGLISWLKWVEINGYIV</sequence>
<organism evidence="1 2">
    <name type="scientific">Micromonospora harpali</name>
    <dbReference type="NCBI Taxonomy" id="1490225"/>
    <lineage>
        <taxon>Bacteria</taxon>
        <taxon>Bacillati</taxon>
        <taxon>Actinomycetota</taxon>
        <taxon>Actinomycetes</taxon>
        <taxon>Micromonosporales</taxon>
        <taxon>Micromonosporaceae</taxon>
        <taxon>Micromonospora</taxon>
    </lineage>
</organism>
<dbReference type="Pfam" id="PF00161">
    <property type="entry name" value="RIP"/>
    <property type="match status" value="1"/>
</dbReference>
<dbReference type="Gene3D" id="3.40.420.10">
    <property type="entry name" value="Ricin (A subunit), domain 1"/>
    <property type="match status" value="1"/>
</dbReference>
<dbReference type="InterPro" id="IPR016138">
    <property type="entry name" value="Ribosome_inactivat_prot_sub1"/>
</dbReference>
<keyword evidence="2" id="KW-1185">Reference proteome</keyword>
<dbReference type="RefSeq" id="WP_144420438.1">
    <property type="nucleotide sequence ID" value="NZ_CP158970.1"/>
</dbReference>
<proteinExistence type="predicted"/>
<dbReference type="Proteomes" id="UP001596207">
    <property type="component" value="Unassembled WGS sequence"/>
</dbReference>